<reference evidence="1" key="1">
    <citation type="submission" date="2021-01" db="EMBL/GenBank/DDBJ databases">
        <authorList>
            <person name="Corre E."/>
            <person name="Pelletier E."/>
            <person name="Niang G."/>
            <person name="Scheremetjew M."/>
            <person name="Finn R."/>
            <person name="Kale V."/>
            <person name="Holt S."/>
            <person name="Cochrane G."/>
            <person name="Meng A."/>
            <person name="Brown T."/>
            <person name="Cohen L."/>
        </authorList>
    </citation>
    <scope>NUCLEOTIDE SEQUENCE</scope>
    <source>
        <strain evidence="1">CCMP1381</strain>
    </source>
</reference>
<organism evidence="1">
    <name type="scientific">Octactis speculum</name>
    <dbReference type="NCBI Taxonomy" id="3111310"/>
    <lineage>
        <taxon>Eukaryota</taxon>
        <taxon>Sar</taxon>
        <taxon>Stramenopiles</taxon>
        <taxon>Ochrophyta</taxon>
        <taxon>Dictyochophyceae</taxon>
        <taxon>Dictyochales</taxon>
        <taxon>Dictyochaceae</taxon>
        <taxon>Octactis</taxon>
    </lineage>
</organism>
<evidence type="ECO:0000313" key="1">
    <source>
        <dbReference type="EMBL" id="CAD9450614.1"/>
    </source>
</evidence>
<dbReference type="AlphaFoldDB" id="A0A7S2GFD5"/>
<name>A0A7S2GFD5_9STRA</name>
<protein>
    <submittedName>
        <fullName evidence="1">Uncharacterized protein</fullName>
    </submittedName>
</protein>
<proteinExistence type="predicted"/>
<accession>A0A7S2GFD5</accession>
<sequence>MSSHRMDPVSRSMSLGLAEDISSGEVQAHNQIVSCLRTRCQREIAKCRNGPCDLSKERLQARRFCRPLKKTIMDSLDAQCTARADKVSRNALRKRSTAITDPQESFRRLLVQCKHSEAELHPEYAECFENQLNIGMAKVCYW</sequence>
<gene>
    <name evidence="1" type="ORF">DSPE1174_LOCUS21147</name>
</gene>
<dbReference type="EMBL" id="HBGS01041092">
    <property type="protein sequence ID" value="CAD9450614.1"/>
    <property type="molecule type" value="Transcribed_RNA"/>
</dbReference>